<dbReference type="PANTHER" id="PTHR23132">
    <property type="entry name" value="D-ALANINE--D-ALANINE LIGASE"/>
    <property type="match status" value="1"/>
</dbReference>
<proteinExistence type="inferred from homology"/>
<dbReference type="RefSeq" id="WP_072961602.1">
    <property type="nucleotide sequence ID" value="NZ_FQUH01000018.1"/>
</dbReference>
<dbReference type="InterPro" id="IPR011761">
    <property type="entry name" value="ATP-grasp"/>
</dbReference>
<dbReference type="GO" id="GO:0046872">
    <property type="term" value="F:metal ion binding"/>
    <property type="evidence" value="ECO:0007669"/>
    <property type="project" value="InterPro"/>
</dbReference>
<dbReference type="Pfam" id="PF07478">
    <property type="entry name" value="Dala_Dala_lig_C"/>
    <property type="match status" value="1"/>
</dbReference>
<feature type="domain" description="ATP-grasp" evidence="4">
    <location>
        <begin position="115"/>
        <end position="321"/>
    </location>
</feature>
<dbReference type="InterPro" id="IPR013815">
    <property type="entry name" value="ATP_grasp_subdomain_1"/>
</dbReference>
<evidence type="ECO:0000313" key="6">
    <source>
        <dbReference type="Proteomes" id="UP000184159"/>
    </source>
</evidence>
<keyword evidence="3" id="KW-0067">ATP-binding</keyword>
<keyword evidence="2 5" id="KW-0436">Ligase</keyword>
<gene>
    <name evidence="5" type="ORF">SAMN02745781_03245</name>
</gene>
<comment type="similarity">
    <text evidence="1">Belongs to the D-alanine--D-alanine ligase family.</text>
</comment>
<keyword evidence="6" id="KW-1185">Reference proteome</keyword>
<protein>
    <submittedName>
        <fullName evidence="5">D-ala D-ala ligase C-terminus</fullName>
    </submittedName>
</protein>
<evidence type="ECO:0000256" key="2">
    <source>
        <dbReference type="ARBA" id="ARBA00022598"/>
    </source>
</evidence>
<name>A0A1M5EU44_VIBGA</name>
<dbReference type="EMBL" id="FQUH01000018">
    <property type="protein sequence ID" value="SHF82532.1"/>
    <property type="molecule type" value="Genomic_DNA"/>
</dbReference>
<reference evidence="6" key="1">
    <citation type="submission" date="2016-11" db="EMBL/GenBank/DDBJ databases">
        <authorList>
            <person name="Varghese N."/>
            <person name="Submissions S."/>
        </authorList>
    </citation>
    <scope>NUCLEOTIDE SEQUENCE [LARGE SCALE GENOMIC DNA]</scope>
    <source>
        <strain evidence="6">DSM 21264</strain>
    </source>
</reference>
<evidence type="ECO:0000259" key="4">
    <source>
        <dbReference type="PROSITE" id="PS50975"/>
    </source>
</evidence>
<dbReference type="PANTHER" id="PTHR23132:SF23">
    <property type="entry name" value="D-ALANINE--D-ALANINE LIGASE B"/>
    <property type="match status" value="1"/>
</dbReference>
<sequence>MTDKEITLVFVSDVAESFEQLDLSRKDLEVSEQKTISSIIEGLQSLRFNVIHIQNPVELENIRENKQTIILSIWSGINNRNRRALVPSICELHDLTYIGADPYAAMVCSDKELSKNICAEFAIKAPKGLLIRREDNIPLLRHLDYPLVVKPLMEGGSIGITQSNKVSSYQEAQNKVETLLLHYQPPILAEEFISGREISYCIVGSGDIVHCEAIEITIEGEPDYFNDHLFSMEDKRHTDRQKKHKFINVTQEMPTHITQKVQRLYKALGKIDYMRIDGKMTDDFYCIELSADPGISPESLFAHSYYTIGKDYSQMLNDIISSRLSKLGADKP</sequence>
<dbReference type="Proteomes" id="UP000184159">
    <property type="component" value="Unassembled WGS sequence"/>
</dbReference>
<dbReference type="GO" id="GO:0005524">
    <property type="term" value="F:ATP binding"/>
    <property type="evidence" value="ECO:0007669"/>
    <property type="project" value="UniProtKB-UniRule"/>
</dbReference>
<dbReference type="Gene3D" id="3.30.1490.20">
    <property type="entry name" value="ATP-grasp fold, A domain"/>
    <property type="match status" value="1"/>
</dbReference>
<dbReference type="AlphaFoldDB" id="A0A1M5EU44"/>
<dbReference type="PROSITE" id="PS50975">
    <property type="entry name" value="ATP_GRASP"/>
    <property type="match status" value="1"/>
</dbReference>
<evidence type="ECO:0000256" key="1">
    <source>
        <dbReference type="ARBA" id="ARBA00010871"/>
    </source>
</evidence>
<dbReference type="Gene3D" id="3.30.470.20">
    <property type="entry name" value="ATP-grasp fold, B domain"/>
    <property type="match status" value="1"/>
</dbReference>
<dbReference type="GO" id="GO:0008716">
    <property type="term" value="F:D-alanine-D-alanine ligase activity"/>
    <property type="evidence" value="ECO:0007669"/>
    <property type="project" value="InterPro"/>
</dbReference>
<accession>A0A1M5EU44</accession>
<dbReference type="SUPFAM" id="SSF56059">
    <property type="entry name" value="Glutathione synthetase ATP-binding domain-like"/>
    <property type="match status" value="1"/>
</dbReference>
<evidence type="ECO:0000256" key="3">
    <source>
        <dbReference type="PROSITE-ProRule" id="PRU00409"/>
    </source>
</evidence>
<keyword evidence="3" id="KW-0547">Nucleotide-binding</keyword>
<organism evidence="5 6">
    <name type="scientific">Vibrio gazogenes DSM 21264 = NBRC 103151</name>
    <dbReference type="NCBI Taxonomy" id="1123492"/>
    <lineage>
        <taxon>Bacteria</taxon>
        <taxon>Pseudomonadati</taxon>
        <taxon>Pseudomonadota</taxon>
        <taxon>Gammaproteobacteria</taxon>
        <taxon>Vibrionales</taxon>
        <taxon>Vibrionaceae</taxon>
        <taxon>Vibrio</taxon>
    </lineage>
</organism>
<dbReference type="InterPro" id="IPR011095">
    <property type="entry name" value="Dala_Dala_lig_C"/>
</dbReference>
<evidence type="ECO:0000313" key="5">
    <source>
        <dbReference type="EMBL" id="SHF82532.1"/>
    </source>
</evidence>